<evidence type="ECO:0000256" key="5">
    <source>
        <dbReference type="ARBA" id="ARBA00023157"/>
    </source>
</evidence>
<dbReference type="CDD" id="cd11010">
    <property type="entry name" value="S1-P1_nuclease"/>
    <property type="match status" value="1"/>
</dbReference>
<dbReference type="EMBL" id="NSKE01000004">
    <property type="protein sequence ID" value="PAU94414.1"/>
    <property type="molecule type" value="Genomic_DNA"/>
</dbReference>
<dbReference type="AlphaFoldDB" id="A0A2A2GBQ6"/>
<accession>A0A2A2GBQ6</accession>
<dbReference type="InterPro" id="IPR008947">
    <property type="entry name" value="PLipase_C/P1_nuclease_dom_sf"/>
</dbReference>
<keyword evidence="8" id="KW-1185">Reference proteome</keyword>
<evidence type="ECO:0000256" key="2">
    <source>
        <dbReference type="ARBA" id="ARBA00022723"/>
    </source>
</evidence>
<dbReference type="GO" id="GO:0016788">
    <property type="term" value="F:hydrolase activity, acting on ester bonds"/>
    <property type="evidence" value="ECO:0007669"/>
    <property type="project" value="InterPro"/>
</dbReference>
<keyword evidence="5" id="KW-1015">Disulfide bond</keyword>
<evidence type="ECO:0000256" key="1">
    <source>
        <dbReference type="ARBA" id="ARBA00022722"/>
    </source>
</evidence>
<dbReference type="Proteomes" id="UP000218831">
    <property type="component" value="Unassembled WGS sequence"/>
</dbReference>
<sequence>MVFIFLIAALLFVPADDLTNNNLWGQNGHRIVGDVAADYLTPEAREEIDRVLGHESMAIASTWMDKIKSDPAYDHTHDWHWVTIPNGMKYEETEKNPNGDLINSIRTFIEELKSDSLSAKEEKKKLRMLIHLVGDIHQPLHVGNGKDRGGNETKVEWFYEDSNIHRVWDSEMIDDTQLSYTEFSAAINHPSDQQIENWQDKSVLDWAYEAMELRAQVYDLPEDREIGYEYQYENRDLLDRQLLKGGVRLAGILNEIYSSD</sequence>
<dbReference type="SUPFAM" id="SSF48537">
    <property type="entry name" value="Phospholipase C/P1 nuclease"/>
    <property type="match status" value="1"/>
</dbReference>
<comment type="caution">
    <text evidence="7">The sequence shown here is derived from an EMBL/GenBank/DDBJ whole genome shotgun (WGS) entry which is preliminary data.</text>
</comment>
<evidence type="ECO:0000256" key="6">
    <source>
        <dbReference type="ARBA" id="ARBA00023180"/>
    </source>
</evidence>
<keyword evidence="2" id="KW-0479">Metal-binding</keyword>
<keyword evidence="4" id="KW-0378">Hydrolase</keyword>
<gene>
    <name evidence="7" type="ORF">CK503_06330</name>
</gene>
<dbReference type="PANTHER" id="PTHR33146:SF26">
    <property type="entry name" value="ENDONUCLEASE 4"/>
    <property type="match status" value="1"/>
</dbReference>
<dbReference type="GO" id="GO:0004519">
    <property type="term" value="F:endonuclease activity"/>
    <property type="evidence" value="ECO:0007669"/>
    <property type="project" value="UniProtKB-KW"/>
</dbReference>
<dbReference type="OrthoDB" id="267579at2"/>
<evidence type="ECO:0000313" key="8">
    <source>
        <dbReference type="Proteomes" id="UP000218831"/>
    </source>
</evidence>
<keyword evidence="6" id="KW-0325">Glycoprotein</keyword>
<dbReference type="InterPro" id="IPR003154">
    <property type="entry name" value="S1/P1nuclease"/>
</dbReference>
<protein>
    <submittedName>
        <fullName evidence="7">S1/P1 Nuclease</fullName>
    </submittedName>
</protein>
<evidence type="ECO:0000256" key="3">
    <source>
        <dbReference type="ARBA" id="ARBA00022759"/>
    </source>
</evidence>
<dbReference type="GO" id="GO:0003676">
    <property type="term" value="F:nucleic acid binding"/>
    <property type="evidence" value="ECO:0007669"/>
    <property type="project" value="InterPro"/>
</dbReference>
<keyword evidence="3" id="KW-0255">Endonuclease</keyword>
<reference evidence="7 8" key="1">
    <citation type="submission" date="2017-08" db="EMBL/GenBank/DDBJ databases">
        <title>Aliifodinibius alkalisoli sp. nov., isolated from saline alkaline soil.</title>
        <authorList>
            <person name="Liu D."/>
            <person name="Zhang G."/>
        </authorList>
    </citation>
    <scope>NUCLEOTIDE SEQUENCE [LARGE SCALE GENOMIC DNA]</scope>
    <source>
        <strain evidence="7 8">WN023</strain>
    </source>
</reference>
<dbReference type="Gene3D" id="1.10.575.10">
    <property type="entry name" value="P1 Nuclease"/>
    <property type="match status" value="1"/>
</dbReference>
<dbReference type="GO" id="GO:0006308">
    <property type="term" value="P:DNA catabolic process"/>
    <property type="evidence" value="ECO:0007669"/>
    <property type="project" value="InterPro"/>
</dbReference>
<proteinExistence type="predicted"/>
<keyword evidence="1" id="KW-0540">Nuclease</keyword>
<organism evidence="7 8">
    <name type="scientific">Fodinibius salipaludis</name>
    <dbReference type="NCBI Taxonomy" id="2032627"/>
    <lineage>
        <taxon>Bacteria</taxon>
        <taxon>Pseudomonadati</taxon>
        <taxon>Balneolota</taxon>
        <taxon>Balneolia</taxon>
        <taxon>Balneolales</taxon>
        <taxon>Balneolaceae</taxon>
        <taxon>Fodinibius</taxon>
    </lineage>
</organism>
<evidence type="ECO:0000313" key="7">
    <source>
        <dbReference type="EMBL" id="PAU94414.1"/>
    </source>
</evidence>
<evidence type="ECO:0000256" key="4">
    <source>
        <dbReference type="ARBA" id="ARBA00022801"/>
    </source>
</evidence>
<dbReference type="PANTHER" id="PTHR33146">
    <property type="entry name" value="ENDONUCLEASE 4"/>
    <property type="match status" value="1"/>
</dbReference>
<dbReference type="RefSeq" id="WP_095605955.1">
    <property type="nucleotide sequence ID" value="NZ_NSKE01000004.1"/>
</dbReference>
<name>A0A2A2GBQ6_9BACT</name>
<dbReference type="GO" id="GO:0046872">
    <property type="term" value="F:metal ion binding"/>
    <property type="evidence" value="ECO:0007669"/>
    <property type="project" value="UniProtKB-KW"/>
</dbReference>
<dbReference type="Pfam" id="PF02265">
    <property type="entry name" value="S1-P1_nuclease"/>
    <property type="match status" value="1"/>
</dbReference>